<dbReference type="AlphaFoldDB" id="A0A3D8VTI1"/>
<name>A0A3D8VTI1_9BACI</name>
<accession>A0A3D8VTI1</accession>
<sequence>MAYSKEDKEKIAELLASLEEAFLNDQLSLMFEYEQKLAQMTNEAFSTKALLALAVEMENSLLTQEYARPSFEQVGIKPWEVNE</sequence>
<reference evidence="1 2" key="1">
    <citation type="submission" date="2018-08" db="EMBL/GenBank/DDBJ databases">
        <title>Genome sequence of strict halophilic Halobacillus trueperi SS1 isolated from Lunsu, a salty water body of North West Himalayas.</title>
        <authorList>
            <person name="Gupta S."/>
            <person name="Sharma P."/>
            <person name="Dev K."/>
            <person name="Baumler D."/>
            <person name="Sourirajan A."/>
        </authorList>
    </citation>
    <scope>NUCLEOTIDE SEQUENCE [LARGE SCALE GENOMIC DNA]</scope>
    <source>
        <strain evidence="1 2">SS1</strain>
    </source>
</reference>
<evidence type="ECO:0000313" key="2">
    <source>
        <dbReference type="Proteomes" id="UP000257032"/>
    </source>
</evidence>
<comment type="caution">
    <text evidence="1">The sequence shown here is derived from an EMBL/GenBank/DDBJ whole genome shotgun (WGS) entry which is preliminary data.</text>
</comment>
<dbReference type="RefSeq" id="WP_115893238.1">
    <property type="nucleotide sequence ID" value="NZ_QTLC01000007.1"/>
</dbReference>
<proteinExistence type="predicted"/>
<gene>
    <name evidence="1" type="ORF">DXT76_01100</name>
</gene>
<organism evidence="1 2">
    <name type="scientific">Halobacillus trueperi</name>
    <dbReference type="NCBI Taxonomy" id="156205"/>
    <lineage>
        <taxon>Bacteria</taxon>
        <taxon>Bacillati</taxon>
        <taxon>Bacillota</taxon>
        <taxon>Bacilli</taxon>
        <taxon>Bacillales</taxon>
        <taxon>Bacillaceae</taxon>
        <taxon>Halobacillus</taxon>
    </lineage>
</organism>
<dbReference type="EMBL" id="QTLC01000007">
    <property type="protein sequence ID" value="RDY72567.1"/>
    <property type="molecule type" value="Genomic_DNA"/>
</dbReference>
<evidence type="ECO:0000313" key="1">
    <source>
        <dbReference type="EMBL" id="RDY72567.1"/>
    </source>
</evidence>
<dbReference type="Proteomes" id="UP000257032">
    <property type="component" value="Unassembled WGS sequence"/>
</dbReference>
<protein>
    <submittedName>
        <fullName evidence="1">Uncharacterized protein</fullName>
    </submittedName>
</protein>